<gene>
    <name evidence="2" type="ORF">G4993_13545</name>
</gene>
<name>A0AAJ3FEZ1_MEDGN</name>
<proteinExistence type="predicted"/>
<dbReference type="PANTHER" id="PTHR33744">
    <property type="entry name" value="CARBOHYDRATE DIACID REGULATOR"/>
    <property type="match status" value="1"/>
</dbReference>
<dbReference type="Pfam" id="PF13556">
    <property type="entry name" value="HTH_30"/>
    <property type="match status" value="1"/>
</dbReference>
<evidence type="ECO:0000313" key="3">
    <source>
        <dbReference type="Proteomes" id="UP001296580"/>
    </source>
</evidence>
<dbReference type="PANTHER" id="PTHR33744:SF1">
    <property type="entry name" value="DNA-BINDING TRANSCRIPTIONAL ACTIVATOR ADER"/>
    <property type="match status" value="1"/>
</dbReference>
<comment type="caution">
    <text evidence="2">The sequence shown here is derived from an EMBL/GenBank/DDBJ whole genome shotgun (WGS) entry which is preliminary data.</text>
</comment>
<evidence type="ECO:0000259" key="1">
    <source>
        <dbReference type="Pfam" id="PF13556"/>
    </source>
</evidence>
<organism evidence="2 3">
    <name type="scientific">Mediterraneibacter gnavus</name>
    <name type="common">Ruminococcus gnavus</name>
    <dbReference type="NCBI Taxonomy" id="33038"/>
    <lineage>
        <taxon>Bacteria</taxon>
        <taxon>Bacillati</taxon>
        <taxon>Bacillota</taxon>
        <taxon>Clostridia</taxon>
        <taxon>Lachnospirales</taxon>
        <taxon>Lachnospiraceae</taxon>
        <taxon>Mediterraneibacter</taxon>
    </lineage>
</organism>
<dbReference type="InterPro" id="IPR025736">
    <property type="entry name" value="PucR_C-HTH_dom"/>
</dbReference>
<protein>
    <submittedName>
        <fullName evidence="2">PucR family transcriptional regulator</fullName>
    </submittedName>
</protein>
<feature type="domain" description="PucR C-terminal helix-turn-helix" evidence="1">
    <location>
        <begin position="28"/>
        <end position="80"/>
    </location>
</feature>
<accession>A0AAJ3FEZ1</accession>
<reference evidence="2" key="1">
    <citation type="journal article" date="2020" name="Cell Host Microbe">
        <title>Functional and Genomic Variation between Human-Derived Isolates of Lachnospiraceae Reveals Inter- and Intra-Species Diversity.</title>
        <authorList>
            <person name="Sorbara M.T."/>
            <person name="Littmann E.R."/>
            <person name="Fontana E."/>
            <person name="Moody T.U."/>
            <person name="Kohout C.E."/>
            <person name="Gjonbalaj M."/>
            <person name="Eaton V."/>
            <person name="Seok R."/>
            <person name="Leiner I.M."/>
            <person name="Pamer E.G."/>
        </authorList>
    </citation>
    <scope>NUCLEOTIDE SEQUENCE</scope>
    <source>
        <strain evidence="2">MSK.15.32</strain>
    </source>
</reference>
<dbReference type="AlphaFoldDB" id="A0AAJ3FEZ1"/>
<dbReference type="Proteomes" id="UP001296580">
    <property type="component" value="Unassembled WGS sequence"/>
</dbReference>
<evidence type="ECO:0000313" key="2">
    <source>
        <dbReference type="EMBL" id="NSI59415.1"/>
    </source>
</evidence>
<reference evidence="2" key="2">
    <citation type="submission" date="2020-02" db="EMBL/GenBank/DDBJ databases">
        <authorList>
            <person name="Littmann E."/>
            <person name="Sorbara M."/>
        </authorList>
    </citation>
    <scope>NUCLEOTIDE SEQUENCE</scope>
    <source>
        <strain evidence="2">MSK.15.32</strain>
    </source>
</reference>
<dbReference type="Gene3D" id="1.10.10.2840">
    <property type="entry name" value="PucR C-terminal helix-turn-helix domain"/>
    <property type="match status" value="1"/>
</dbReference>
<dbReference type="InterPro" id="IPR042070">
    <property type="entry name" value="PucR_C-HTH_sf"/>
</dbReference>
<dbReference type="InterPro" id="IPR051448">
    <property type="entry name" value="CdaR-like_regulators"/>
</dbReference>
<feature type="non-terminal residue" evidence="2">
    <location>
        <position position="1"/>
    </location>
</feature>
<sequence length="93" mass="10766">KSRDELMEYVPESLVKLYWYDKEHDGELIETLQAYLDCDKSANKAAEKLYVNYRTLSGRLKKIKDISGIDFKNSAEMLAVRNGIVLFKMAETL</sequence>
<dbReference type="RefSeq" id="WP_173878051.1">
    <property type="nucleotide sequence ID" value="NZ_JAAIMR010000031.1"/>
</dbReference>
<dbReference type="EMBL" id="JAAIRV010000032">
    <property type="protein sequence ID" value="NSI59415.1"/>
    <property type="molecule type" value="Genomic_DNA"/>
</dbReference>